<feature type="compositionally biased region" description="Polar residues" evidence="1">
    <location>
        <begin position="585"/>
        <end position="598"/>
    </location>
</feature>
<gene>
    <name evidence="2" type="ORF">JM93_01482</name>
</gene>
<dbReference type="Proteomes" id="UP000320593">
    <property type="component" value="Unassembled WGS sequence"/>
</dbReference>
<proteinExistence type="predicted"/>
<feature type="compositionally biased region" description="Basic and acidic residues" evidence="1">
    <location>
        <begin position="525"/>
        <end position="536"/>
    </location>
</feature>
<comment type="caution">
    <text evidence="2">The sequence shown here is derived from an EMBL/GenBank/DDBJ whole genome shotgun (WGS) entry which is preliminary data.</text>
</comment>
<reference evidence="2 3" key="1">
    <citation type="submission" date="2019-07" db="EMBL/GenBank/DDBJ databases">
        <title>Genomic Encyclopedia of Archaeal and Bacterial Type Strains, Phase II (KMG-II): from individual species to whole genera.</title>
        <authorList>
            <person name="Goeker M."/>
        </authorList>
    </citation>
    <scope>NUCLEOTIDE SEQUENCE [LARGE SCALE GENOMIC DNA]</scope>
    <source>
        <strain evidence="2 3">ATCC BAA-252</strain>
    </source>
</reference>
<protein>
    <submittedName>
        <fullName evidence="2">Uncharacterized protein</fullName>
    </submittedName>
</protein>
<accession>A0A562TC09</accession>
<name>A0A562TC09_9HYPH</name>
<dbReference type="EMBL" id="VLLF01000002">
    <property type="protein sequence ID" value="TWI90500.1"/>
    <property type="molecule type" value="Genomic_DNA"/>
</dbReference>
<dbReference type="AlphaFoldDB" id="A0A562TC09"/>
<feature type="compositionally biased region" description="Basic and acidic residues" evidence="1">
    <location>
        <begin position="573"/>
        <end position="582"/>
    </location>
</feature>
<sequence length="598" mass="65136">MSWFGGFGRKKVQQKKAPAPPSNPSPGAGSLMQNSLGQKTKRKLPKMPAPPIPPGSTPQKSHTGSVKHRKRPPGPPPTAPKSLPANSVPSLQRKPLQSAQTIVFEEKQAEPSINKNQGGLITGFQPGKAVSQDATALVGDMKGLTDKKLDPQACAHRVLNTNEALLSAAGLGGARIVYPKQQQSSQNNKDALDAAMRPMIQVGSGLAAKYLDPQKALLKLHDTCLRVVNNQLNADDIALGKNNGSPNAKTDAHHTRFVFPKAVDWSTYAPNSKQAKSVPFCAKDLSKLKTGWGQLDQDLKAYCKQNPKARVIMIGEKHGSVATHELVATLAAKGMVDKVWLERSGKSNDLASVDNVFKQTDTRVKKFFSFGDKTVSQLNEKQRLRTQQQGFEDSYLSAFDAAYKKGSEEKLPSAILNGAGHVLKSPTANLETDLLMGKAIPEYTMTAAMLEQYGGMALIPLPGELLKGSISKTQIATSLHKMPSKVTEQDILKMYGGGRSDILSSMDYQPFRPQPYGNNKIMKRRPLDPGRTDRGGTLHRIRAEGRLLTSKIVGLQLPNGEVMKLWQIEVKPPEKPGWEKPIKQRVSSAQNTIQHSQK</sequence>
<evidence type="ECO:0000256" key="1">
    <source>
        <dbReference type="SAM" id="MobiDB-lite"/>
    </source>
</evidence>
<organism evidence="2 3">
    <name type="scientific">Roseibium hamelinense</name>
    <dbReference type="NCBI Taxonomy" id="150831"/>
    <lineage>
        <taxon>Bacteria</taxon>
        <taxon>Pseudomonadati</taxon>
        <taxon>Pseudomonadota</taxon>
        <taxon>Alphaproteobacteria</taxon>
        <taxon>Hyphomicrobiales</taxon>
        <taxon>Stappiaceae</taxon>
        <taxon>Roseibium</taxon>
    </lineage>
</organism>
<evidence type="ECO:0000313" key="2">
    <source>
        <dbReference type="EMBL" id="TWI90500.1"/>
    </source>
</evidence>
<keyword evidence="3" id="KW-1185">Reference proteome</keyword>
<feature type="compositionally biased region" description="Polar residues" evidence="1">
    <location>
        <begin position="85"/>
        <end position="96"/>
    </location>
</feature>
<feature type="region of interest" description="Disordered" evidence="1">
    <location>
        <begin position="573"/>
        <end position="598"/>
    </location>
</feature>
<feature type="region of interest" description="Disordered" evidence="1">
    <location>
        <begin position="1"/>
        <end position="96"/>
    </location>
</feature>
<evidence type="ECO:0000313" key="3">
    <source>
        <dbReference type="Proteomes" id="UP000320593"/>
    </source>
</evidence>
<feature type="region of interest" description="Disordered" evidence="1">
    <location>
        <begin position="514"/>
        <end position="536"/>
    </location>
</feature>
<feature type="compositionally biased region" description="Pro residues" evidence="1">
    <location>
        <begin position="47"/>
        <end position="56"/>
    </location>
</feature>